<organism evidence="1 2">
    <name type="scientific">Hydrogenovibrio marinus</name>
    <dbReference type="NCBI Taxonomy" id="28885"/>
    <lineage>
        <taxon>Bacteria</taxon>
        <taxon>Pseudomonadati</taxon>
        <taxon>Pseudomonadota</taxon>
        <taxon>Gammaproteobacteria</taxon>
        <taxon>Thiotrichales</taxon>
        <taxon>Piscirickettsiaceae</taxon>
        <taxon>Hydrogenovibrio</taxon>
    </lineage>
</organism>
<accession>A0A066ZSG4</accession>
<dbReference type="AlphaFoldDB" id="A0A066ZSG4"/>
<evidence type="ECO:0000313" key="2">
    <source>
        <dbReference type="Proteomes" id="UP000027341"/>
    </source>
</evidence>
<sequence>MTSSALTLWVPNLLTPAHIAEAGGALEGKRFSALETLLAKADKLPKDKTHQISFSDNASYLFHQKSTLPVAPTTAIVDLESFDPSYFWLRVDPVHLIPDRDTLVLIPGEGLGLEDDEAKALVETFNKHFEQDRVELVLGSSLRWFIRILQPVDVQTHSLEAVSYQSIQDAMPEGNAATYWRQLMNEVQMLFFTHPVNEERRSKGLPEINGVWVWGEGQLRTEDIYARQDAVLAGDFAYLKGLAKLSQSNFMNVPDTYPTWQKLMVDNPSSEQMVVLDEAMSDMMQDEWLSLIEQLEENWFAPILSALQNGDIHSLLLDLGMSHRYYLTPNHLKKFWRWKKSIQKYTD</sequence>
<evidence type="ECO:0008006" key="3">
    <source>
        <dbReference type="Google" id="ProtNLM"/>
    </source>
</evidence>
<evidence type="ECO:0000313" key="1">
    <source>
        <dbReference type="EMBL" id="KDN95184.1"/>
    </source>
</evidence>
<dbReference type="Proteomes" id="UP000027341">
    <property type="component" value="Unassembled WGS sequence"/>
</dbReference>
<comment type="caution">
    <text evidence="1">The sequence shown here is derived from an EMBL/GenBank/DDBJ whole genome shotgun (WGS) entry which is preliminary data.</text>
</comment>
<keyword evidence="2" id="KW-1185">Reference proteome</keyword>
<reference evidence="1 2" key="1">
    <citation type="submission" date="2014-04" db="EMBL/GenBank/DDBJ databases">
        <title>Draft genome sequence of Hydrogenovibrio marinus MH-110, a model organism for aerobic H2 metabolism.</title>
        <authorList>
            <person name="Cha H.J."/>
            <person name="Jo B.H."/>
            <person name="Hwang B.H."/>
        </authorList>
    </citation>
    <scope>NUCLEOTIDE SEQUENCE [LARGE SCALE GENOMIC DNA]</scope>
    <source>
        <strain evidence="1 2">MH-110</strain>
    </source>
</reference>
<dbReference type="RefSeq" id="WP_029909041.1">
    <property type="nucleotide sequence ID" value="NZ_AP020335.1"/>
</dbReference>
<name>A0A066ZSG4_HYDMR</name>
<dbReference type="EMBL" id="JMIU01000001">
    <property type="protein sequence ID" value="KDN95184.1"/>
    <property type="molecule type" value="Genomic_DNA"/>
</dbReference>
<dbReference type="STRING" id="28885.EI16_02445"/>
<proteinExistence type="predicted"/>
<protein>
    <recommendedName>
        <fullName evidence="3">Phosphoglycerate mutase</fullName>
    </recommendedName>
</protein>
<gene>
    <name evidence="1" type="ORF">EI16_02445</name>
</gene>